<comment type="caution">
    <text evidence="3">The sequence shown here is derived from an EMBL/GenBank/DDBJ whole genome shotgun (WGS) entry which is preliminary data.</text>
</comment>
<feature type="transmembrane region" description="Helical" evidence="2">
    <location>
        <begin position="142"/>
        <end position="166"/>
    </location>
</feature>
<keyword evidence="2" id="KW-1133">Transmembrane helix</keyword>
<name>A0A2K3QPF3_9HYPO</name>
<keyword evidence="2" id="KW-0812">Transmembrane</keyword>
<dbReference type="PANTHER" id="PTHR38790">
    <property type="entry name" value="2EXR DOMAIN-CONTAINING PROTEIN-RELATED"/>
    <property type="match status" value="1"/>
</dbReference>
<dbReference type="Proteomes" id="UP000236621">
    <property type="component" value="Unassembled WGS sequence"/>
</dbReference>
<accession>A0A2K3QPF3</accession>
<dbReference type="AlphaFoldDB" id="A0A2K3QPF3"/>
<evidence type="ECO:0000313" key="3">
    <source>
        <dbReference type="EMBL" id="PNY29410.1"/>
    </source>
</evidence>
<dbReference type="STRING" id="45235.A0A2K3QPF3"/>
<evidence type="ECO:0000256" key="2">
    <source>
        <dbReference type="SAM" id="Phobius"/>
    </source>
</evidence>
<protein>
    <submittedName>
        <fullName evidence="3">Uncharacterized protein</fullName>
    </submittedName>
</protein>
<feature type="region of interest" description="Disordered" evidence="1">
    <location>
        <begin position="1"/>
        <end position="32"/>
    </location>
</feature>
<organism evidence="3 4">
    <name type="scientific">Tolypocladium capitatum</name>
    <dbReference type="NCBI Taxonomy" id="45235"/>
    <lineage>
        <taxon>Eukaryota</taxon>
        <taxon>Fungi</taxon>
        <taxon>Dikarya</taxon>
        <taxon>Ascomycota</taxon>
        <taxon>Pezizomycotina</taxon>
        <taxon>Sordariomycetes</taxon>
        <taxon>Hypocreomycetidae</taxon>
        <taxon>Hypocreales</taxon>
        <taxon>Ophiocordycipitaceae</taxon>
        <taxon>Tolypocladium</taxon>
    </lineage>
</organism>
<evidence type="ECO:0000313" key="4">
    <source>
        <dbReference type="Proteomes" id="UP000236621"/>
    </source>
</evidence>
<sequence length="295" mass="32264">MHGHGAGGVSPCRDTTEASADGRNPDKSRLMSLPPEMRLQIYHWVHLTNPIRQKAPSPGYPVPEIKRCVQRPVPDADDACDGTCDRICRHEHDARADAPRTQSPPTLLCPNRPLCGLPSNLLRTSRQICREARLIPFETNEFVFVTWFASGLWAARAVVAGVFAPWQRQAMRYARIEVTERDMQDEASLRAWRALSEAWAGLRGLRVKIAAPGAGSDAGPGGGLGDAAEAWVSRGELAQMGALERLEVELDVPGWDNGRKLSWCAGLARCLRRRGSRSRVVCTERTAAAAAAEVA</sequence>
<keyword evidence="2" id="KW-0472">Membrane</keyword>
<proteinExistence type="predicted"/>
<reference evidence="3 4" key="1">
    <citation type="submission" date="2017-08" db="EMBL/GenBank/DDBJ databases">
        <title>Harnessing the power of phylogenomics to disentangle the directionality and signatures of interkingdom host jumping in the parasitic fungal genus Tolypocladium.</title>
        <authorList>
            <person name="Quandt C.A."/>
            <person name="Patterson W."/>
            <person name="Spatafora J.W."/>
        </authorList>
    </citation>
    <scope>NUCLEOTIDE SEQUENCE [LARGE SCALE GENOMIC DNA]</scope>
    <source>
        <strain evidence="3 4">CBS 113982</strain>
    </source>
</reference>
<dbReference type="EMBL" id="NRSZ01000119">
    <property type="protein sequence ID" value="PNY29410.1"/>
    <property type="molecule type" value="Genomic_DNA"/>
</dbReference>
<dbReference type="PANTHER" id="PTHR38790:SF4">
    <property type="entry name" value="2EXR DOMAIN-CONTAINING PROTEIN"/>
    <property type="match status" value="1"/>
</dbReference>
<dbReference type="OrthoDB" id="5413827at2759"/>
<gene>
    <name evidence="3" type="ORF">TCAP_00677</name>
</gene>
<evidence type="ECO:0000256" key="1">
    <source>
        <dbReference type="SAM" id="MobiDB-lite"/>
    </source>
</evidence>
<keyword evidence="4" id="KW-1185">Reference proteome</keyword>